<proteinExistence type="predicted"/>
<reference evidence="1" key="1">
    <citation type="journal article" date="2013" name="J. Plant Res.">
        <title>Effect of fungi and light on seed germination of three Opuntia species from semiarid lands of central Mexico.</title>
        <authorList>
            <person name="Delgado-Sanchez P."/>
            <person name="Jimenez-Bremont J.F."/>
            <person name="Guerrero-Gonzalez Mde L."/>
            <person name="Flores J."/>
        </authorList>
    </citation>
    <scope>NUCLEOTIDE SEQUENCE</scope>
    <source>
        <tissue evidence="1">Cladode</tissue>
    </source>
</reference>
<dbReference type="EMBL" id="GISG01097155">
    <property type="protein sequence ID" value="MBA4635845.1"/>
    <property type="molecule type" value="Transcribed_RNA"/>
</dbReference>
<organism evidence="1">
    <name type="scientific">Opuntia streptacantha</name>
    <name type="common">Prickly pear cactus</name>
    <name type="synonym">Opuntia cardona</name>
    <dbReference type="NCBI Taxonomy" id="393608"/>
    <lineage>
        <taxon>Eukaryota</taxon>
        <taxon>Viridiplantae</taxon>
        <taxon>Streptophyta</taxon>
        <taxon>Embryophyta</taxon>
        <taxon>Tracheophyta</taxon>
        <taxon>Spermatophyta</taxon>
        <taxon>Magnoliopsida</taxon>
        <taxon>eudicotyledons</taxon>
        <taxon>Gunneridae</taxon>
        <taxon>Pentapetalae</taxon>
        <taxon>Caryophyllales</taxon>
        <taxon>Cactineae</taxon>
        <taxon>Cactaceae</taxon>
        <taxon>Opuntioideae</taxon>
        <taxon>Opuntia</taxon>
    </lineage>
</organism>
<name>A0A7C9DC50_OPUST</name>
<protein>
    <submittedName>
        <fullName evidence="1">Uncharacterized protein</fullName>
    </submittedName>
</protein>
<dbReference type="AlphaFoldDB" id="A0A7C9DC50"/>
<reference evidence="1" key="2">
    <citation type="submission" date="2020-07" db="EMBL/GenBank/DDBJ databases">
        <authorList>
            <person name="Vera ALvarez R."/>
            <person name="Arias-Moreno D.M."/>
            <person name="Jimenez-Jacinto V."/>
            <person name="Jimenez-Bremont J.F."/>
            <person name="Swaminathan K."/>
            <person name="Moose S.P."/>
            <person name="Guerrero-Gonzalez M.L."/>
            <person name="Marino-Ramirez L."/>
            <person name="Landsman D."/>
            <person name="Rodriguez-Kessler M."/>
            <person name="Delgado-Sanchez P."/>
        </authorList>
    </citation>
    <scope>NUCLEOTIDE SEQUENCE</scope>
    <source>
        <tissue evidence="1">Cladode</tissue>
    </source>
</reference>
<accession>A0A7C9DC50</accession>
<sequence length="100" mass="11364">MPCHLRCHLGNRSHIKNTSKWRSAKFIVAVNSPLQERCQVKGSAKGKTCKLMKIQKPPTSGIDINHSSSLYVIKFFTANKKSIFPTIYNSTPMIKPQTRY</sequence>
<evidence type="ECO:0000313" key="1">
    <source>
        <dbReference type="EMBL" id="MBA4635845.1"/>
    </source>
</evidence>